<evidence type="ECO:0000313" key="2">
    <source>
        <dbReference type="EMBL" id="NIF21647.1"/>
    </source>
</evidence>
<gene>
    <name evidence="2" type="ORF">F3J40_08570</name>
</gene>
<name>A0ABX0RBB3_9GAMM</name>
<protein>
    <submittedName>
        <fullName evidence="2">Thioredoxin reductase</fullName>
    </submittedName>
</protein>
<reference evidence="2 3" key="1">
    <citation type="journal article" date="2019" name="bioRxiv">
        <title>Bacteria contribute to plant secondary compound degradation in a generalist herbivore system.</title>
        <authorList>
            <person name="Francoeur C.B."/>
            <person name="Khadempour L."/>
            <person name="Moreira-Soto R.D."/>
            <person name="Gotting K."/>
            <person name="Book A.J."/>
            <person name="Pinto-Tomas A.A."/>
            <person name="Keefover-Ring K."/>
            <person name="Currie C.R."/>
        </authorList>
    </citation>
    <scope>NUCLEOTIDE SEQUENCE [LARGE SCALE GENOMIC DNA]</scope>
    <source>
        <strain evidence="2">Acro-835</strain>
    </source>
</reference>
<accession>A0ABX0RBB3</accession>
<dbReference type="EMBL" id="VWXF01000002">
    <property type="protein sequence ID" value="NIF21647.1"/>
    <property type="molecule type" value="Genomic_DNA"/>
</dbReference>
<dbReference type="PRINTS" id="PR00368">
    <property type="entry name" value="FADPNR"/>
</dbReference>
<dbReference type="SUPFAM" id="SSF51905">
    <property type="entry name" value="FAD/NAD(P)-binding domain"/>
    <property type="match status" value="1"/>
</dbReference>
<dbReference type="InterPro" id="IPR050982">
    <property type="entry name" value="Auxin_biosynth/cation_transpt"/>
</dbReference>
<dbReference type="PANTHER" id="PTHR43539">
    <property type="entry name" value="FLAVIN-BINDING MONOOXYGENASE-LIKE PROTEIN (AFU_ORTHOLOGUE AFUA_4G09220)"/>
    <property type="match status" value="1"/>
</dbReference>
<keyword evidence="3" id="KW-1185">Reference proteome</keyword>
<dbReference type="RefSeq" id="WP_167013699.1">
    <property type="nucleotide sequence ID" value="NZ_VWXF01000002.1"/>
</dbReference>
<proteinExistence type="predicted"/>
<dbReference type="Pfam" id="PF13738">
    <property type="entry name" value="Pyr_redox_3"/>
    <property type="match status" value="1"/>
</dbReference>
<comment type="caution">
    <text evidence="2">The sequence shown here is derived from an EMBL/GenBank/DDBJ whole genome shotgun (WGS) entry which is preliminary data.</text>
</comment>
<evidence type="ECO:0000256" key="1">
    <source>
        <dbReference type="ARBA" id="ARBA00023002"/>
    </source>
</evidence>
<sequence length="373" mass="41664">MTEHKDVVIVGAGPAGVGIAATLRHIGVENFVLIDRYEVGASLQRWPVETRFITPSFFSNPFGQIDLNAVTPDSSPALSSGMEHLDGKTYAGYLREVLDAHAIETLTSTHIVDVSLNRQGRFRLLSANGERWETPVLIWATGEYQFPDMQAFEGADLCCHYCQVNSWKDFKPDNYIVIGGYESAIDAALNLLEQGSQVRLLTRSAPWANYHIQDPSVSLSPYTRQRLKNAMDNPNLEIYENADITSVLKTSNPDSLYRVNTADGRAWCTHQRPILGTGFICGGGACQIAPFFDWGSEGQPLLTEEDCSTRFPGLYLVGPQVRHDQRIFCFIYKFRERFSIVAQAVARQLNIPLLKQVWQVPDDECCKDESCGC</sequence>
<evidence type="ECO:0000313" key="3">
    <source>
        <dbReference type="Proteomes" id="UP001515683"/>
    </source>
</evidence>
<organism evidence="2 3">
    <name type="scientific">Candidatus Pantoea multigeneris</name>
    <dbReference type="NCBI Taxonomy" id="2608357"/>
    <lineage>
        <taxon>Bacteria</taxon>
        <taxon>Pseudomonadati</taxon>
        <taxon>Pseudomonadota</taxon>
        <taxon>Gammaproteobacteria</taxon>
        <taxon>Enterobacterales</taxon>
        <taxon>Erwiniaceae</taxon>
        <taxon>Pantoea</taxon>
    </lineage>
</organism>
<dbReference type="Gene3D" id="3.50.50.60">
    <property type="entry name" value="FAD/NAD(P)-binding domain"/>
    <property type="match status" value="2"/>
</dbReference>
<keyword evidence="1" id="KW-0560">Oxidoreductase</keyword>
<dbReference type="PANTHER" id="PTHR43539:SF89">
    <property type="entry name" value="NAD(P)-BINDING DOMAIN-CONTAINING PROTEIN"/>
    <property type="match status" value="1"/>
</dbReference>
<dbReference type="Proteomes" id="UP001515683">
    <property type="component" value="Unassembled WGS sequence"/>
</dbReference>
<dbReference type="InterPro" id="IPR036188">
    <property type="entry name" value="FAD/NAD-bd_sf"/>
</dbReference>
<dbReference type="PRINTS" id="PR00469">
    <property type="entry name" value="PNDRDTASEII"/>
</dbReference>